<protein>
    <submittedName>
        <fullName evidence="1">Uncharacterized protein</fullName>
    </submittedName>
</protein>
<sequence length="59" mass="6641">MKAFTPNMIIKRSKGSSVESFGAMMFGGSSIISKRSYSKYFWMGHGFNSKQKGSRELHT</sequence>
<organism evidence="1 2">
    <name type="scientific">Rubritalea halochordaticola</name>
    <dbReference type="NCBI Taxonomy" id="714537"/>
    <lineage>
        <taxon>Bacteria</taxon>
        <taxon>Pseudomonadati</taxon>
        <taxon>Verrucomicrobiota</taxon>
        <taxon>Verrucomicrobiia</taxon>
        <taxon>Verrucomicrobiales</taxon>
        <taxon>Rubritaleaceae</taxon>
        <taxon>Rubritalea</taxon>
    </lineage>
</organism>
<comment type="caution">
    <text evidence="1">The sequence shown here is derived from an EMBL/GenBank/DDBJ whole genome shotgun (WGS) entry which is preliminary data.</text>
</comment>
<dbReference type="Proteomes" id="UP001424741">
    <property type="component" value="Unassembled WGS sequence"/>
</dbReference>
<evidence type="ECO:0000313" key="1">
    <source>
        <dbReference type="EMBL" id="GAA5495782.1"/>
    </source>
</evidence>
<reference evidence="1 2" key="1">
    <citation type="submission" date="2024-02" db="EMBL/GenBank/DDBJ databases">
        <title>Rubritalea halochordaticola NBRC 107102.</title>
        <authorList>
            <person name="Ichikawa N."/>
            <person name="Katano-Makiyama Y."/>
            <person name="Hidaka K."/>
        </authorList>
    </citation>
    <scope>NUCLEOTIDE SEQUENCE [LARGE SCALE GENOMIC DNA]</scope>
    <source>
        <strain evidence="1 2">NBRC 107102</strain>
    </source>
</reference>
<evidence type="ECO:0000313" key="2">
    <source>
        <dbReference type="Proteomes" id="UP001424741"/>
    </source>
</evidence>
<keyword evidence="2" id="KW-1185">Reference proteome</keyword>
<dbReference type="RefSeq" id="WP_143183815.1">
    <property type="nucleotide sequence ID" value="NZ_BAABRL010000005.1"/>
</dbReference>
<accession>A0ABP9V382</accession>
<proteinExistence type="predicted"/>
<dbReference type="EMBL" id="BAABRL010000005">
    <property type="protein sequence ID" value="GAA5495782.1"/>
    <property type="molecule type" value="Genomic_DNA"/>
</dbReference>
<name>A0ABP9V382_9BACT</name>
<gene>
    <name evidence="1" type="ORF">Rhal01_01961</name>
</gene>